<keyword evidence="5" id="KW-1185">Reference proteome</keyword>
<organism evidence="2 4">
    <name type="scientific">Rhizobium tibeticum</name>
    <dbReference type="NCBI Taxonomy" id="501024"/>
    <lineage>
        <taxon>Bacteria</taxon>
        <taxon>Pseudomonadati</taxon>
        <taxon>Pseudomonadota</taxon>
        <taxon>Alphaproteobacteria</taxon>
        <taxon>Hyphomicrobiales</taxon>
        <taxon>Rhizobiaceae</taxon>
        <taxon>Rhizobium/Agrobacterium group</taxon>
        <taxon>Rhizobium</taxon>
    </lineage>
</organism>
<dbReference type="EMBL" id="FOCV01000015">
    <property type="protein sequence ID" value="SEO32249.1"/>
    <property type="molecule type" value="Genomic_DNA"/>
</dbReference>
<name>A0A1H8NRQ7_9HYPH</name>
<dbReference type="Proteomes" id="UP000198939">
    <property type="component" value="Unassembled WGS sequence"/>
</dbReference>
<dbReference type="SUPFAM" id="SSF56784">
    <property type="entry name" value="HAD-like"/>
    <property type="match status" value="1"/>
</dbReference>
<accession>A0A1H8NRQ7</accession>
<dbReference type="InterPro" id="IPR023214">
    <property type="entry name" value="HAD_sf"/>
</dbReference>
<evidence type="ECO:0000313" key="4">
    <source>
        <dbReference type="Proteomes" id="UP000183063"/>
    </source>
</evidence>
<gene>
    <name evidence="2" type="ORF">RTCCBAU85039_3656</name>
    <name evidence="3" type="ORF">SAMN05216228_101552</name>
</gene>
<dbReference type="PANTHER" id="PTHR43316:SF3">
    <property type="entry name" value="HALOACID DEHALOGENASE, TYPE II (AFU_ORTHOLOGUE AFUA_2G07750)-RELATED"/>
    <property type="match status" value="1"/>
</dbReference>
<reference evidence="3 5" key="1">
    <citation type="submission" date="2016-10" db="EMBL/GenBank/DDBJ databases">
        <authorList>
            <person name="Varghese N."/>
            <person name="Submissions S."/>
        </authorList>
    </citation>
    <scope>NUCLEOTIDE SEQUENCE [LARGE SCALE GENOMIC DNA]</scope>
    <source>
        <strain evidence="3 5">CGMCC 1.7071</strain>
    </source>
</reference>
<keyword evidence="1 2" id="KW-0378">Hydrolase</keyword>
<reference evidence="4" key="2">
    <citation type="submission" date="2016-10" db="EMBL/GenBank/DDBJ databases">
        <authorList>
            <person name="Wibberg D."/>
        </authorList>
    </citation>
    <scope>NUCLEOTIDE SEQUENCE [LARGE SCALE GENOMIC DNA]</scope>
</reference>
<reference evidence="2" key="3">
    <citation type="submission" date="2016-10" db="EMBL/GenBank/DDBJ databases">
        <authorList>
            <person name="de Groot N.N."/>
        </authorList>
    </citation>
    <scope>NUCLEOTIDE SEQUENCE [LARGE SCALE GENOMIC DNA]</scope>
    <source>
        <strain evidence="2">CCBAU85039</strain>
    </source>
</reference>
<sequence>MLLHIFRSGSQVQHFVFPSVTLYAPALEDGTRLIDGKGYAVLRQNLDLLCNPLNGIGLISTDVFDTLLLRHPKSQRSRVMEGEQRFARLLKQRGFHASAEELYRVRLLAEKFAYRALNVGGSAGEVRLTDIISRQLAMLGLPPELLHRRIGLELEVEKTSLSANGRLAMALRQQRQAGVRVIAVSDTGLATDQLSELIAYFHGPGLIDKIYSSADVGASKRSGRLFSAVLAAENMFPSGMLHIGDDYIADHAVPRSMGIHTVHIPKSPIRRYAARADGARREALRGLRRRLAPSGPASCAISDRNSFGREVFGPIVAQFCLYIWLYATQAQAQGDCALAFCARGGIGIRQAFEALVARLQLPLDIRRENILVSRLIAARTALERRHGAVLDELGREFAKSSFAQVAHALGGATYELPPSWDATFAPARFFDMLSSPSGQPVLEDVVRQNHLFKRHLDMVCGPARRIILCDTGLYGSTQRLLAAGLPERHFETIQFARCNYKGLSEDHFPDVTGLMVEAKLYNPLRIETVVLRYWHIVESLFEPAIASVRHLTEREDGTVSGNAGAIAHDVIDATAGNPLLKGVLDYIDHVESGAQVMRQADVAWIRLKRAITNPSAFDMVALGVGPRSIDFGRGESIHVLAHTDRTGLAKRLKSTKSQLWREGAIARDFPHMKSALLSALELAHIVRGVSARLYR</sequence>
<protein>
    <submittedName>
        <fullName evidence="2">HAD hydrolase, REG-2-like, family IA</fullName>
    </submittedName>
</protein>
<proteinExistence type="predicted"/>
<evidence type="ECO:0000256" key="1">
    <source>
        <dbReference type="ARBA" id="ARBA00022801"/>
    </source>
</evidence>
<dbReference type="STRING" id="501024.RTCCBAU85039_3656"/>
<dbReference type="PANTHER" id="PTHR43316">
    <property type="entry name" value="HYDROLASE, HALOACID DELAHOGENASE-RELATED"/>
    <property type="match status" value="1"/>
</dbReference>
<evidence type="ECO:0000313" key="3">
    <source>
        <dbReference type="EMBL" id="SEO32249.1"/>
    </source>
</evidence>
<dbReference type="Proteomes" id="UP000183063">
    <property type="component" value="Unassembled WGS sequence"/>
</dbReference>
<dbReference type="GO" id="GO:0016787">
    <property type="term" value="F:hydrolase activity"/>
    <property type="evidence" value="ECO:0007669"/>
    <property type="project" value="UniProtKB-KW"/>
</dbReference>
<dbReference type="InterPro" id="IPR036412">
    <property type="entry name" value="HAD-like_sf"/>
</dbReference>
<dbReference type="AlphaFoldDB" id="A0A1H8NRQ7"/>
<dbReference type="Gene3D" id="3.40.50.1000">
    <property type="entry name" value="HAD superfamily/HAD-like"/>
    <property type="match status" value="1"/>
</dbReference>
<evidence type="ECO:0000313" key="5">
    <source>
        <dbReference type="Proteomes" id="UP000198939"/>
    </source>
</evidence>
<evidence type="ECO:0000313" key="2">
    <source>
        <dbReference type="EMBL" id="SEI00688.1"/>
    </source>
</evidence>
<dbReference type="EMBL" id="FNXB01000018">
    <property type="protein sequence ID" value="SEI00688.1"/>
    <property type="molecule type" value="Genomic_DNA"/>
</dbReference>
<dbReference type="InterPro" id="IPR051540">
    <property type="entry name" value="S-2-haloacid_dehalogenase"/>
</dbReference>